<feature type="region of interest" description="Disordered" evidence="1">
    <location>
        <begin position="157"/>
        <end position="201"/>
    </location>
</feature>
<proteinExistence type="predicted"/>
<dbReference type="Pfam" id="PF23410">
    <property type="entry name" value="Beta-prop_VPS8"/>
    <property type="match status" value="1"/>
</dbReference>
<evidence type="ECO:0000256" key="1">
    <source>
        <dbReference type="SAM" id="MobiDB-lite"/>
    </source>
</evidence>
<dbReference type="STRING" id="4829.A0A168L3F1"/>
<feature type="compositionally biased region" description="Polar residues" evidence="1">
    <location>
        <begin position="56"/>
        <end position="66"/>
    </location>
</feature>
<feature type="region of interest" description="Disordered" evidence="1">
    <location>
        <begin position="328"/>
        <end position="441"/>
    </location>
</feature>
<keyword evidence="3" id="KW-1185">Reference proteome</keyword>
<dbReference type="EMBL" id="LT550481">
    <property type="protein sequence ID" value="SAL95980.1"/>
    <property type="molecule type" value="Genomic_DNA"/>
</dbReference>
<name>A0A168L3F1_ABSGL</name>
<dbReference type="InParanoid" id="A0A168L3F1"/>
<feature type="region of interest" description="Disordered" evidence="1">
    <location>
        <begin position="456"/>
        <end position="475"/>
    </location>
</feature>
<protein>
    <submittedName>
        <fullName evidence="2">Uncharacterized protein</fullName>
    </submittedName>
</protein>
<reference evidence="2" key="1">
    <citation type="submission" date="2016-04" db="EMBL/GenBank/DDBJ databases">
        <authorList>
            <person name="Evans L.H."/>
            <person name="Alamgir A."/>
            <person name="Owens N."/>
            <person name="Weber N.D."/>
            <person name="Virtaneva K."/>
            <person name="Barbian K."/>
            <person name="Babar A."/>
            <person name="Rosenke K."/>
        </authorList>
    </citation>
    <scope>NUCLEOTIDE SEQUENCE [LARGE SCALE GENOMIC DNA]</scope>
    <source>
        <strain evidence="2">CBS 101.48</strain>
    </source>
</reference>
<dbReference type="Proteomes" id="UP000078561">
    <property type="component" value="Unassembled WGS sequence"/>
</dbReference>
<feature type="compositionally biased region" description="Polar residues" evidence="1">
    <location>
        <begin position="1"/>
        <end position="13"/>
    </location>
</feature>
<sequence length="540" mass="59197">MNEESPSSLTDSPSFLEASNSTSTATTSPPPPPTRLTIPSHHGQQDGALGQPPPNLNLTPSESSNTQRFRTNYDMLLKEVLEEEDDNSNDGLNDSTLMNSDLALYTNLHPFQHLDSIDIDLDAATADLPDELRAALEDRSLADKYLADLKTFMSHQRSQSMGSMTSGKGDYSSPTTPLQPTFSIQSPSTAHHHPSTSSSSAYYHHRMQQDPLYKVLDAVPYQTRLINGVQSLWELGKKLAALKIPELDLPAVSDTVIKARLDDLYKVQDDLFIHLHGGPLVRNTHRLPIGVKKKHEIDRLLDQVAKEIGLYEEFVKRDDYLSLESILNESDTSDEEDRDSDIYDTESTSLSHMDSPAVAGHPSPTAAAGMSHTVYDPHVSSSPPTLKKPSTLRRVTSQPTMNHTSFLTSSTPPPLITHSTSHTVRRYDSSSSSSAASVGGGGSIHSYDAVSDPSLSQLLANDDDDDRQGNEKQDDITSEAFKWTPLLKISAHLYSKDVRRTSGLVSVLAVSGVIAVGTTRSLVYVYDYRQNLKCVLGDTQ</sequence>
<feature type="compositionally biased region" description="Polar residues" evidence="1">
    <location>
        <begin position="393"/>
        <end position="410"/>
    </location>
</feature>
<feature type="region of interest" description="Disordered" evidence="1">
    <location>
        <begin position="1"/>
        <end position="66"/>
    </location>
</feature>
<dbReference type="OrthoDB" id="289913at2759"/>
<organism evidence="2">
    <name type="scientific">Absidia glauca</name>
    <name type="common">Pin mould</name>
    <dbReference type="NCBI Taxonomy" id="4829"/>
    <lineage>
        <taxon>Eukaryota</taxon>
        <taxon>Fungi</taxon>
        <taxon>Fungi incertae sedis</taxon>
        <taxon>Mucoromycota</taxon>
        <taxon>Mucoromycotina</taxon>
        <taxon>Mucoromycetes</taxon>
        <taxon>Mucorales</taxon>
        <taxon>Cunninghamellaceae</taxon>
        <taxon>Absidia</taxon>
    </lineage>
</organism>
<accession>A0A168L3F1</accession>
<feature type="compositionally biased region" description="Low complexity" evidence="1">
    <location>
        <begin position="380"/>
        <end position="389"/>
    </location>
</feature>
<feature type="compositionally biased region" description="Polar residues" evidence="1">
    <location>
        <begin position="157"/>
        <end position="185"/>
    </location>
</feature>
<feature type="compositionally biased region" description="Acidic residues" evidence="1">
    <location>
        <begin position="331"/>
        <end position="344"/>
    </location>
</feature>
<evidence type="ECO:0000313" key="2">
    <source>
        <dbReference type="EMBL" id="SAL95980.1"/>
    </source>
</evidence>
<dbReference type="AlphaFoldDB" id="A0A168L3F1"/>
<gene>
    <name evidence="2" type="primary">ABSGL_01321.1 scaffold 1223</name>
</gene>
<evidence type="ECO:0000313" key="3">
    <source>
        <dbReference type="Proteomes" id="UP000078561"/>
    </source>
</evidence>